<comment type="caution">
    <text evidence="4">The sequence shown here is derived from an EMBL/GenBank/DDBJ whole genome shotgun (WGS) entry which is preliminary data.</text>
</comment>
<gene>
    <name evidence="4" type="ORF">SteCoe_34593</name>
</gene>
<organism evidence="4 5">
    <name type="scientific">Stentor coeruleus</name>
    <dbReference type="NCBI Taxonomy" id="5963"/>
    <lineage>
        <taxon>Eukaryota</taxon>
        <taxon>Sar</taxon>
        <taxon>Alveolata</taxon>
        <taxon>Ciliophora</taxon>
        <taxon>Postciliodesmatophora</taxon>
        <taxon>Heterotrichea</taxon>
        <taxon>Heterotrichida</taxon>
        <taxon>Stentoridae</taxon>
        <taxon>Stentor</taxon>
    </lineage>
</organism>
<name>A0A1R2AUB5_9CILI</name>
<evidence type="ECO:0000313" key="4">
    <source>
        <dbReference type="EMBL" id="OMJ68062.1"/>
    </source>
</evidence>
<dbReference type="EMBL" id="MPUH01001391">
    <property type="protein sequence ID" value="OMJ68062.1"/>
    <property type="molecule type" value="Genomic_DNA"/>
</dbReference>
<evidence type="ECO:0000256" key="1">
    <source>
        <dbReference type="ARBA" id="ARBA00023054"/>
    </source>
</evidence>
<dbReference type="Proteomes" id="UP000187209">
    <property type="component" value="Unassembled WGS sequence"/>
</dbReference>
<protein>
    <recommendedName>
        <fullName evidence="3">ODAD1 central coiled coil region domain-containing protein</fullName>
    </recommendedName>
</protein>
<dbReference type="GO" id="GO:0000278">
    <property type="term" value="P:mitotic cell cycle"/>
    <property type="evidence" value="ECO:0007669"/>
    <property type="project" value="InterPro"/>
</dbReference>
<dbReference type="InterPro" id="IPR051876">
    <property type="entry name" value="ODA-DC/CCD"/>
</dbReference>
<dbReference type="InterPro" id="IPR049258">
    <property type="entry name" value="ODAD1_CC"/>
</dbReference>
<feature type="domain" description="ODAD1 central coiled coil region" evidence="3">
    <location>
        <begin position="78"/>
        <end position="350"/>
    </location>
</feature>
<keyword evidence="1 2" id="KW-0175">Coiled coil</keyword>
<keyword evidence="5" id="KW-1185">Reference proteome</keyword>
<dbReference type="GO" id="GO:0005634">
    <property type="term" value="C:nucleus"/>
    <property type="evidence" value="ECO:0007669"/>
    <property type="project" value="InterPro"/>
</dbReference>
<feature type="coiled-coil region" evidence="2">
    <location>
        <begin position="79"/>
        <end position="141"/>
    </location>
</feature>
<accession>A0A1R2AUB5</accession>
<dbReference type="AlphaFoldDB" id="A0A1R2AUB5"/>
<dbReference type="PANTHER" id="PTHR21694:SF18">
    <property type="entry name" value="COILED-COIL DOMAIN-CONTAINING PROTEIN 63"/>
    <property type="match status" value="1"/>
</dbReference>
<proteinExistence type="predicted"/>
<dbReference type="GO" id="GO:0000775">
    <property type="term" value="C:chromosome, centromeric region"/>
    <property type="evidence" value="ECO:0007669"/>
    <property type="project" value="InterPro"/>
</dbReference>
<reference evidence="4 5" key="1">
    <citation type="submission" date="2016-11" db="EMBL/GenBank/DDBJ databases">
        <title>The macronuclear genome of Stentor coeruleus: a giant cell with tiny introns.</title>
        <authorList>
            <person name="Slabodnick M."/>
            <person name="Ruby J.G."/>
            <person name="Reiff S.B."/>
            <person name="Swart E.C."/>
            <person name="Gosai S."/>
            <person name="Prabakaran S."/>
            <person name="Witkowska E."/>
            <person name="Larue G.E."/>
            <person name="Fisher S."/>
            <person name="Freeman R.M."/>
            <person name="Gunawardena J."/>
            <person name="Chu W."/>
            <person name="Stover N.A."/>
            <person name="Gregory B.D."/>
            <person name="Nowacki M."/>
            <person name="Derisi J."/>
            <person name="Roy S.W."/>
            <person name="Marshall W.F."/>
            <person name="Sood P."/>
        </authorList>
    </citation>
    <scope>NUCLEOTIDE SEQUENCE [LARGE SCALE GENOMIC DNA]</scope>
    <source>
        <strain evidence="4">WM001</strain>
    </source>
</reference>
<sequence length="468" mass="54741">MEDKKKSMGKSSSDVLNFTSEVRRLERNIGDFTRKLEHERRASILLDKEIEEQTRALKEKKNSYTAVKSLQKKVNKDHISELEEQLEFTMRQLSNIKASNQRLRDKIDSLRKDKTLCKKDNKRIEQDITETKSEIIKISKEALDFQNSIDKHNTKIMTIHKSQEENNGFYSSRMTNLQSQILLDRKEGSKFLKDFTVKFAKPIADASELFQLTKNSAKNWKERCFATLQEINKYQDFVKELNNGLQTMQKHSGKTSYQEIVNEYITNFEENIRLSNHVYELGEEIIHVTDEIASSEEQIKTLNSAREDDYQNKDRILKDKAEVLNSVKVKNTEIKTNTQEIREKLRELMAPLYEMQAAFKEANLPFRLSYEKVQITMPENGEEPELEIDNMKFLLKQLEEYIDQLVLMKASNFNESSILVFDLGPQLKNKGKIDVDIDSVEADEYNVMSEKEMKNKAIEMISKMNSIH</sequence>
<dbReference type="Pfam" id="PF21773">
    <property type="entry name" value="ODAD1_CC"/>
    <property type="match status" value="1"/>
</dbReference>
<dbReference type="PANTHER" id="PTHR21694">
    <property type="entry name" value="COILED-COIL DOMAIN-CONTAINING PROTEIN 63"/>
    <property type="match status" value="1"/>
</dbReference>
<evidence type="ECO:0000313" key="5">
    <source>
        <dbReference type="Proteomes" id="UP000187209"/>
    </source>
</evidence>
<dbReference type="OrthoDB" id="323889at2759"/>
<evidence type="ECO:0000259" key="3">
    <source>
        <dbReference type="Pfam" id="PF21773"/>
    </source>
</evidence>
<evidence type="ECO:0000256" key="2">
    <source>
        <dbReference type="SAM" id="Coils"/>
    </source>
</evidence>